<accession>A0A1J5R7E5</accession>
<dbReference type="EMBL" id="MLJW01000246">
    <property type="protein sequence ID" value="OIQ91920.1"/>
    <property type="molecule type" value="Genomic_DNA"/>
</dbReference>
<evidence type="ECO:0000313" key="2">
    <source>
        <dbReference type="EMBL" id="OIQ91920.1"/>
    </source>
</evidence>
<reference evidence="2" key="1">
    <citation type="submission" date="2016-10" db="EMBL/GenBank/DDBJ databases">
        <title>Sequence of Gallionella enrichment culture.</title>
        <authorList>
            <person name="Poehlein A."/>
            <person name="Muehling M."/>
            <person name="Daniel R."/>
        </authorList>
    </citation>
    <scope>NUCLEOTIDE SEQUENCE</scope>
</reference>
<comment type="caution">
    <text evidence="2">The sequence shown here is derived from an EMBL/GenBank/DDBJ whole genome shotgun (WGS) entry which is preliminary data.</text>
</comment>
<feature type="domain" description="Phasin" evidence="1">
    <location>
        <begin position="6"/>
        <end position="104"/>
    </location>
</feature>
<dbReference type="InterPro" id="IPR018968">
    <property type="entry name" value="Phasin"/>
</dbReference>
<dbReference type="AlphaFoldDB" id="A0A1J5R7E5"/>
<dbReference type="Pfam" id="PF09361">
    <property type="entry name" value="Phasin_2"/>
    <property type="match status" value="1"/>
</dbReference>
<name>A0A1J5R7E5_9ZZZZ</name>
<dbReference type="InterPro" id="IPR010127">
    <property type="entry name" value="Phasin_subfam-1"/>
</dbReference>
<protein>
    <submittedName>
        <fullName evidence="2">Phasin protein</fullName>
    </submittedName>
</protein>
<gene>
    <name evidence="2" type="ORF">GALL_261980</name>
</gene>
<sequence>MATKPEQFSELHRKNMEAAMQLAQMSIENSQRIVTLQVEVAKALFQDSVDNAKALAAAKDPQQAVTLRTHYTQETTQKMIEAAREIAEIGNTSRSEFSRLLSEQLASGSKDMMEAFQSFFGSLPGQNTQVMETMQQAMAKANKAFEQINQASAAFGGEAPKKKPARK</sequence>
<proteinExistence type="predicted"/>
<dbReference type="NCBIfam" id="TIGR01841">
    <property type="entry name" value="phasin"/>
    <property type="match status" value="1"/>
</dbReference>
<organism evidence="2">
    <name type="scientific">mine drainage metagenome</name>
    <dbReference type="NCBI Taxonomy" id="410659"/>
    <lineage>
        <taxon>unclassified sequences</taxon>
        <taxon>metagenomes</taxon>
        <taxon>ecological metagenomes</taxon>
    </lineage>
</organism>
<evidence type="ECO:0000259" key="1">
    <source>
        <dbReference type="Pfam" id="PF09361"/>
    </source>
</evidence>